<name>A0ABU6MK31_9BACI</name>
<dbReference type="RefSeq" id="WP_157090582.1">
    <property type="nucleotide sequence ID" value="NZ_JARMAB010000029.1"/>
</dbReference>
<sequence>METYFDYNRISKALQSAYEILSEDETVSAEARASILEAEQSLRAAIKYVSIRN</sequence>
<proteinExistence type="predicted"/>
<organism evidence="1 2">
    <name type="scientific">Heyndrickxia acidicola</name>
    <dbReference type="NCBI Taxonomy" id="209389"/>
    <lineage>
        <taxon>Bacteria</taxon>
        <taxon>Bacillati</taxon>
        <taxon>Bacillota</taxon>
        <taxon>Bacilli</taxon>
        <taxon>Bacillales</taxon>
        <taxon>Bacillaceae</taxon>
        <taxon>Heyndrickxia</taxon>
    </lineage>
</organism>
<comment type="caution">
    <text evidence="1">The sequence shown here is derived from an EMBL/GenBank/DDBJ whole genome shotgun (WGS) entry which is preliminary data.</text>
</comment>
<dbReference type="EMBL" id="JARMAB010000029">
    <property type="protein sequence ID" value="MED1205046.1"/>
    <property type="molecule type" value="Genomic_DNA"/>
</dbReference>
<dbReference type="Proteomes" id="UP001341444">
    <property type="component" value="Unassembled WGS sequence"/>
</dbReference>
<gene>
    <name evidence="1" type="ORF">P4T90_18525</name>
</gene>
<reference evidence="1 2" key="1">
    <citation type="submission" date="2023-03" db="EMBL/GenBank/DDBJ databases">
        <title>Bacillus Genome Sequencing.</title>
        <authorList>
            <person name="Dunlap C."/>
        </authorList>
    </citation>
    <scope>NUCLEOTIDE SEQUENCE [LARGE SCALE GENOMIC DNA]</scope>
    <source>
        <strain evidence="1 2">B-23453</strain>
    </source>
</reference>
<keyword evidence="2" id="KW-1185">Reference proteome</keyword>
<evidence type="ECO:0000313" key="2">
    <source>
        <dbReference type="Proteomes" id="UP001341444"/>
    </source>
</evidence>
<accession>A0ABU6MK31</accession>
<protein>
    <submittedName>
        <fullName evidence="1">Uncharacterized protein</fullName>
    </submittedName>
</protein>
<evidence type="ECO:0000313" key="1">
    <source>
        <dbReference type="EMBL" id="MED1205046.1"/>
    </source>
</evidence>